<sequence>FNLARRRDRYRTSRSSRTSRSTSGSSITTTNRPTLHMPKPQRKAQRAPRVVSSPAPAFFCLLESSLHPLAPNPAPKPVLKPPP</sequence>
<name>A0A5C3KD58_COPMA</name>
<reference evidence="2 3" key="1">
    <citation type="journal article" date="2019" name="Nat. Ecol. Evol.">
        <title>Megaphylogeny resolves global patterns of mushroom evolution.</title>
        <authorList>
            <person name="Varga T."/>
            <person name="Krizsan K."/>
            <person name="Foldi C."/>
            <person name="Dima B."/>
            <person name="Sanchez-Garcia M."/>
            <person name="Sanchez-Ramirez S."/>
            <person name="Szollosi G.J."/>
            <person name="Szarkandi J.G."/>
            <person name="Papp V."/>
            <person name="Albert L."/>
            <person name="Andreopoulos W."/>
            <person name="Angelini C."/>
            <person name="Antonin V."/>
            <person name="Barry K.W."/>
            <person name="Bougher N.L."/>
            <person name="Buchanan P."/>
            <person name="Buyck B."/>
            <person name="Bense V."/>
            <person name="Catcheside P."/>
            <person name="Chovatia M."/>
            <person name="Cooper J."/>
            <person name="Damon W."/>
            <person name="Desjardin D."/>
            <person name="Finy P."/>
            <person name="Geml J."/>
            <person name="Haridas S."/>
            <person name="Hughes K."/>
            <person name="Justo A."/>
            <person name="Karasinski D."/>
            <person name="Kautmanova I."/>
            <person name="Kiss B."/>
            <person name="Kocsube S."/>
            <person name="Kotiranta H."/>
            <person name="LaButti K.M."/>
            <person name="Lechner B.E."/>
            <person name="Liimatainen K."/>
            <person name="Lipzen A."/>
            <person name="Lukacs Z."/>
            <person name="Mihaltcheva S."/>
            <person name="Morgado L.N."/>
            <person name="Niskanen T."/>
            <person name="Noordeloos M.E."/>
            <person name="Ohm R.A."/>
            <person name="Ortiz-Santana B."/>
            <person name="Ovrebo C."/>
            <person name="Racz N."/>
            <person name="Riley R."/>
            <person name="Savchenko A."/>
            <person name="Shiryaev A."/>
            <person name="Soop K."/>
            <person name="Spirin V."/>
            <person name="Szebenyi C."/>
            <person name="Tomsovsky M."/>
            <person name="Tulloss R.E."/>
            <person name="Uehling J."/>
            <person name="Grigoriev I.V."/>
            <person name="Vagvolgyi C."/>
            <person name="Papp T."/>
            <person name="Martin F.M."/>
            <person name="Miettinen O."/>
            <person name="Hibbett D.S."/>
            <person name="Nagy L.G."/>
        </authorList>
    </citation>
    <scope>NUCLEOTIDE SEQUENCE [LARGE SCALE GENOMIC DNA]</scope>
    <source>
        <strain evidence="2 3">CBS 121175</strain>
    </source>
</reference>
<protein>
    <submittedName>
        <fullName evidence="2">Uncharacterized protein</fullName>
    </submittedName>
</protein>
<feature type="non-terminal residue" evidence="2">
    <location>
        <position position="83"/>
    </location>
</feature>
<dbReference type="AlphaFoldDB" id="A0A5C3KD58"/>
<organism evidence="2 3">
    <name type="scientific">Coprinopsis marcescibilis</name>
    <name type="common">Agaric fungus</name>
    <name type="synonym">Psathyrella marcescibilis</name>
    <dbReference type="NCBI Taxonomy" id="230819"/>
    <lineage>
        <taxon>Eukaryota</taxon>
        <taxon>Fungi</taxon>
        <taxon>Dikarya</taxon>
        <taxon>Basidiomycota</taxon>
        <taxon>Agaricomycotina</taxon>
        <taxon>Agaricomycetes</taxon>
        <taxon>Agaricomycetidae</taxon>
        <taxon>Agaricales</taxon>
        <taxon>Agaricineae</taxon>
        <taxon>Psathyrellaceae</taxon>
        <taxon>Coprinopsis</taxon>
    </lineage>
</organism>
<feature type="compositionally biased region" description="Low complexity" evidence="1">
    <location>
        <begin position="15"/>
        <end position="30"/>
    </location>
</feature>
<keyword evidence="3" id="KW-1185">Reference proteome</keyword>
<gene>
    <name evidence="2" type="ORF">FA15DRAFT_675605</name>
</gene>
<feature type="compositionally biased region" description="Basic residues" evidence="1">
    <location>
        <begin position="1"/>
        <end position="14"/>
    </location>
</feature>
<dbReference type="EMBL" id="ML210441">
    <property type="protein sequence ID" value="TFK18016.1"/>
    <property type="molecule type" value="Genomic_DNA"/>
</dbReference>
<evidence type="ECO:0000313" key="3">
    <source>
        <dbReference type="Proteomes" id="UP000307440"/>
    </source>
</evidence>
<proteinExistence type="predicted"/>
<feature type="non-terminal residue" evidence="2">
    <location>
        <position position="1"/>
    </location>
</feature>
<accession>A0A5C3KD58</accession>
<feature type="region of interest" description="Disordered" evidence="1">
    <location>
        <begin position="1"/>
        <end position="51"/>
    </location>
</feature>
<dbReference type="Proteomes" id="UP000307440">
    <property type="component" value="Unassembled WGS sequence"/>
</dbReference>
<evidence type="ECO:0000256" key="1">
    <source>
        <dbReference type="SAM" id="MobiDB-lite"/>
    </source>
</evidence>
<evidence type="ECO:0000313" key="2">
    <source>
        <dbReference type="EMBL" id="TFK18016.1"/>
    </source>
</evidence>